<dbReference type="SUPFAM" id="SSF53098">
    <property type="entry name" value="Ribonuclease H-like"/>
    <property type="match status" value="1"/>
</dbReference>
<sequence>MAIKTAVNSINNNLKNTERKPIRINKGTSTPYCHQETGKVERLHRNIKEKLRIMCNEEGSN</sequence>
<gene>
    <name evidence="1" type="ORF">A3Q56_07489</name>
</gene>
<dbReference type="Proteomes" id="UP000078046">
    <property type="component" value="Unassembled WGS sequence"/>
</dbReference>
<organism evidence="1 2">
    <name type="scientific">Intoshia linei</name>
    <dbReference type="NCBI Taxonomy" id="1819745"/>
    <lineage>
        <taxon>Eukaryota</taxon>
        <taxon>Metazoa</taxon>
        <taxon>Spiralia</taxon>
        <taxon>Lophotrochozoa</taxon>
        <taxon>Mesozoa</taxon>
        <taxon>Orthonectida</taxon>
        <taxon>Rhopaluridae</taxon>
        <taxon>Intoshia</taxon>
    </lineage>
</organism>
<evidence type="ECO:0000313" key="1">
    <source>
        <dbReference type="EMBL" id="OAF64799.1"/>
    </source>
</evidence>
<dbReference type="InterPro" id="IPR036397">
    <property type="entry name" value="RNaseH_sf"/>
</dbReference>
<proteinExistence type="predicted"/>
<dbReference type="AlphaFoldDB" id="A0A177AS23"/>
<dbReference type="EMBL" id="LWCA01001609">
    <property type="protein sequence ID" value="OAF64799.1"/>
    <property type="molecule type" value="Genomic_DNA"/>
</dbReference>
<comment type="caution">
    <text evidence="1">The sequence shown here is derived from an EMBL/GenBank/DDBJ whole genome shotgun (WGS) entry which is preliminary data.</text>
</comment>
<protein>
    <submittedName>
        <fullName evidence="1">Uncharacterized protein</fullName>
    </submittedName>
</protein>
<evidence type="ECO:0000313" key="2">
    <source>
        <dbReference type="Proteomes" id="UP000078046"/>
    </source>
</evidence>
<keyword evidence="2" id="KW-1185">Reference proteome</keyword>
<dbReference type="InterPro" id="IPR012337">
    <property type="entry name" value="RNaseH-like_sf"/>
</dbReference>
<accession>A0A177AS23</accession>
<dbReference type="Gene3D" id="3.30.420.10">
    <property type="entry name" value="Ribonuclease H-like superfamily/Ribonuclease H"/>
    <property type="match status" value="1"/>
</dbReference>
<name>A0A177AS23_9BILA</name>
<dbReference type="GO" id="GO:0003676">
    <property type="term" value="F:nucleic acid binding"/>
    <property type="evidence" value="ECO:0007669"/>
    <property type="project" value="InterPro"/>
</dbReference>
<reference evidence="1 2" key="1">
    <citation type="submission" date="2016-04" db="EMBL/GenBank/DDBJ databases">
        <title>The genome of Intoshia linei affirms orthonectids as highly simplified spiralians.</title>
        <authorList>
            <person name="Mikhailov K.V."/>
            <person name="Slusarev G.S."/>
            <person name="Nikitin M.A."/>
            <person name="Logacheva M.D."/>
            <person name="Penin A."/>
            <person name="Aleoshin V."/>
            <person name="Panchin Y.V."/>
        </authorList>
    </citation>
    <scope>NUCLEOTIDE SEQUENCE [LARGE SCALE GENOMIC DNA]</scope>
    <source>
        <strain evidence="1">Intl2013</strain>
        <tissue evidence="1">Whole animal</tissue>
    </source>
</reference>